<dbReference type="AlphaFoldDB" id="A0A7Y6M6C6"/>
<evidence type="ECO:0000313" key="2">
    <source>
        <dbReference type="EMBL" id="NUW35495.1"/>
    </source>
</evidence>
<dbReference type="EMBL" id="JABWGN010000011">
    <property type="protein sequence ID" value="NUW35495.1"/>
    <property type="molecule type" value="Genomic_DNA"/>
</dbReference>
<keyword evidence="1" id="KW-1133">Transmembrane helix</keyword>
<reference evidence="2 3" key="1">
    <citation type="submission" date="2020-06" db="EMBL/GenBank/DDBJ databases">
        <title>Nonomuraea sp. SMC257, a novel actinomycete isolated from soil.</title>
        <authorList>
            <person name="Chanama M."/>
        </authorList>
    </citation>
    <scope>NUCLEOTIDE SEQUENCE [LARGE SCALE GENOMIC DNA]</scope>
    <source>
        <strain evidence="2 3">SMC257</strain>
    </source>
</reference>
<keyword evidence="3" id="KW-1185">Reference proteome</keyword>
<feature type="transmembrane region" description="Helical" evidence="1">
    <location>
        <begin position="113"/>
        <end position="133"/>
    </location>
</feature>
<sequence length="140" mass="14281">MSTTTHPAGRTLRTALLAGVGLLLTMDLVGAFVSLSAGLNATFLDALGPQARLSAPIPMMVAQVVLVVAATGRRRALAVPAAGLMVVAGVLAFVSGFYDGGYAAELTAGQRVYQIALVSAHLGVSALAAVRLARLLRTRP</sequence>
<comment type="caution">
    <text evidence="2">The sequence shown here is derived from an EMBL/GenBank/DDBJ whole genome shotgun (WGS) entry which is preliminary data.</text>
</comment>
<feature type="transmembrane region" description="Helical" evidence="1">
    <location>
        <begin position="53"/>
        <end position="70"/>
    </location>
</feature>
<evidence type="ECO:0000256" key="1">
    <source>
        <dbReference type="SAM" id="Phobius"/>
    </source>
</evidence>
<accession>A0A7Y6M6C6</accession>
<keyword evidence="1" id="KW-0812">Transmembrane</keyword>
<evidence type="ECO:0000313" key="3">
    <source>
        <dbReference type="Proteomes" id="UP000586042"/>
    </source>
</evidence>
<proteinExistence type="predicted"/>
<name>A0A7Y6M6C6_9ACTN</name>
<gene>
    <name evidence="2" type="ORF">HTZ77_29285</name>
</gene>
<organism evidence="2 3">
    <name type="scientific">Nonomuraea montanisoli</name>
    <dbReference type="NCBI Taxonomy" id="2741721"/>
    <lineage>
        <taxon>Bacteria</taxon>
        <taxon>Bacillati</taxon>
        <taxon>Actinomycetota</taxon>
        <taxon>Actinomycetes</taxon>
        <taxon>Streptosporangiales</taxon>
        <taxon>Streptosporangiaceae</taxon>
        <taxon>Nonomuraea</taxon>
    </lineage>
</organism>
<keyword evidence="1" id="KW-0472">Membrane</keyword>
<feature type="transmembrane region" description="Helical" evidence="1">
    <location>
        <begin position="12"/>
        <end position="33"/>
    </location>
</feature>
<protein>
    <submittedName>
        <fullName evidence="2">Uncharacterized protein</fullName>
    </submittedName>
</protein>
<feature type="transmembrane region" description="Helical" evidence="1">
    <location>
        <begin position="77"/>
        <end position="98"/>
    </location>
</feature>
<dbReference type="Proteomes" id="UP000586042">
    <property type="component" value="Unassembled WGS sequence"/>
</dbReference>
<dbReference type="RefSeq" id="WP_175592913.1">
    <property type="nucleotide sequence ID" value="NZ_JABWGN010000011.1"/>
</dbReference>